<dbReference type="InterPro" id="IPR036561">
    <property type="entry name" value="MAM33_sf"/>
</dbReference>
<organism evidence="2 3">
    <name type="scientific">Striga asiatica</name>
    <name type="common">Asiatic witchweed</name>
    <name type="synonym">Buchnera asiatica</name>
    <dbReference type="NCBI Taxonomy" id="4170"/>
    <lineage>
        <taxon>Eukaryota</taxon>
        <taxon>Viridiplantae</taxon>
        <taxon>Streptophyta</taxon>
        <taxon>Embryophyta</taxon>
        <taxon>Tracheophyta</taxon>
        <taxon>Spermatophyta</taxon>
        <taxon>Magnoliopsida</taxon>
        <taxon>eudicotyledons</taxon>
        <taxon>Gunneridae</taxon>
        <taxon>Pentapetalae</taxon>
        <taxon>asterids</taxon>
        <taxon>lamiids</taxon>
        <taxon>Lamiales</taxon>
        <taxon>Orobanchaceae</taxon>
        <taxon>Buchnereae</taxon>
        <taxon>Striga</taxon>
    </lineage>
</organism>
<gene>
    <name evidence="2" type="ORF">STAS_11650</name>
</gene>
<proteinExistence type="predicted"/>
<dbReference type="PANTHER" id="PTHR31111">
    <property type="entry name" value="BNAA05G37150D PROTEIN-RELATED"/>
    <property type="match status" value="1"/>
</dbReference>
<dbReference type="Proteomes" id="UP000325081">
    <property type="component" value="Unassembled WGS sequence"/>
</dbReference>
<dbReference type="OrthoDB" id="591557at2759"/>
<feature type="domain" description="F-box associated beta-propeller type 3" evidence="1">
    <location>
        <begin position="127"/>
        <end position="357"/>
    </location>
</feature>
<keyword evidence="3" id="KW-1185">Reference proteome</keyword>
<comment type="caution">
    <text evidence="2">The sequence shown here is derived from an EMBL/GenBank/DDBJ whole genome shotgun (WGS) entry which is preliminary data.</text>
</comment>
<evidence type="ECO:0000313" key="2">
    <source>
        <dbReference type="EMBL" id="GER35363.1"/>
    </source>
</evidence>
<name>A0A5A7PR76_STRAF</name>
<reference evidence="3" key="1">
    <citation type="journal article" date="2019" name="Curr. Biol.">
        <title>Genome Sequence of Striga asiatica Provides Insight into the Evolution of Plant Parasitism.</title>
        <authorList>
            <person name="Yoshida S."/>
            <person name="Kim S."/>
            <person name="Wafula E.K."/>
            <person name="Tanskanen J."/>
            <person name="Kim Y.M."/>
            <person name="Honaas L."/>
            <person name="Yang Z."/>
            <person name="Spallek T."/>
            <person name="Conn C.E."/>
            <person name="Ichihashi Y."/>
            <person name="Cheong K."/>
            <person name="Cui S."/>
            <person name="Der J.P."/>
            <person name="Gundlach H."/>
            <person name="Jiao Y."/>
            <person name="Hori C."/>
            <person name="Ishida J.K."/>
            <person name="Kasahara H."/>
            <person name="Kiba T."/>
            <person name="Kim M.S."/>
            <person name="Koo N."/>
            <person name="Laohavisit A."/>
            <person name="Lee Y.H."/>
            <person name="Lumba S."/>
            <person name="McCourt P."/>
            <person name="Mortimer J.C."/>
            <person name="Mutuku J.M."/>
            <person name="Nomura T."/>
            <person name="Sasaki-Sekimoto Y."/>
            <person name="Seto Y."/>
            <person name="Wang Y."/>
            <person name="Wakatake T."/>
            <person name="Sakakibara H."/>
            <person name="Demura T."/>
            <person name="Yamaguchi S."/>
            <person name="Yoneyama K."/>
            <person name="Manabe R.I."/>
            <person name="Nelson D.C."/>
            <person name="Schulman A.H."/>
            <person name="Timko M.P."/>
            <person name="dePamphilis C.W."/>
            <person name="Choi D."/>
            <person name="Shirasu K."/>
        </authorList>
    </citation>
    <scope>NUCLEOTIDE SEQUENCE [LARGE SCALE GENOMIC DNA]</scope>
    <source>
        <strain evidence="3">cv. UVA1</strain>
    </source>
</reference>
<dbReference type="AlphaFoldDB" id="A0A5A7PR76"/>
<dbReference type="InterPro" id="IPR013187">
    <property type="entry name" value="F-box-assoc_dom_typ3"/>
</dbReference>
<dbReference type="SUPFAM" id="SSF54529">
    <property type="entry name" value="Mitochondrial glycoprotein MAM33-like"/>
    <property type="match status" value="1"/>
</dbReference>
<dbReference type="Pfam" id="PF08268">
    <property type="entry name" value="FBA_3"/>
    <property type="match status" value="1"/>
</dbReference>
<dbReference type="EMBL" id="BKCP01004961">
    <property type="protein sequence ID" value="GER35363.1"/>
    <property type="molecule type" value="Genomic_DNA"/>
</dbReference>
<dbReference type="Gene3D" id="3.10.280.10">
    <property type="entry name" value="Mitochondrial glycoprotein"/>
    <property type="match status" value="1"/>
</dbReference>
<dbReference type="InterPro" id="IPR017451">
    <property type="entry name" value="F-box-assoc_interact_dom"/>
</dbReference>
<dbReference type="PANTHER" id="PTHR31111:SF136">
    <property type="entry name" value="F-BOX ASSOCIATED DOMAIN-CONTAINING PROTEIN"/>
    <property type="match status" value="1"/>
</dbReference>
<evidence type="ECO:0000313" key="3">
    <source>
        <dbReference type="Proteomes" id="UP000325081"/>
    </source>
</evidence>
<accession>A0A5A7PR76</accession>
<protein>
    <submittedName>
        <fullName evidence="2">F-box protein</fullName>
    </submittedName>
</protein>
<dbReference type="NCBIfam" id="TIGR01640">
    <property type="entry name" value="F_box_assoc_1"/>
    <property type="match status" value="1"/>
</dbReference>
<evidence type="ECO:0000259" key="1">
    <source>
        <dbReference type="Pfam" id="PF08268"/>
    </source>
</evidence>
<sequence length="493" mass="56494">MRSNGFEMFVQSNHRKNFNRFFSANLKDAPSTGGTALAQALWYPPDLKRCANISSNMLAVEHVRSCGTRDYSFISTEGGSFKAVQHNPPNFSMLRAEEYCHVFNRGNYCILSSYNKWMLLKCIEVIDLAGVPHELLWNPATNEMRPLPFFAWSPLFHDINFEVEWNCHSIGFDPASDDYKVVRYGLLEGHCCGQVRVEAKAHTALFSLKTGSWKRILYPHCPYTRPIPRTCVHINGISYWIAATVSEPARLGTAIVSFDFTNENFPELIPTPDSDRLVHPRCLDIAEVHGSLAAIVSKYLPDDEPVVKEPFEFEIWVWNDGWSFDSTYTVPLLDDYVCVEAVLGLYRNDKVVLLGSNYSLLLYDCHNRVLKDLSLRDEIGTYVVYPQSGAVRGLRLTCFSAILAVLNLMYGYTDLGRNHYCRLLANKGSVVENNIFSRNWTMSCKIPLYDFLEARGLDDKLAEFLHRHMSEYLRWIENVKYFIQKEKTKSCNL</sequence>